<keyword evidence="3 7" id="KW-0136">Cellulose degradation</keyword>
<protein>
    <recommendedName>
        <fullName evidence="7">Endoglucanase</fullName>
        <ecNumber evidence="7">3.2.1.4</ecNumber>
    </recommendedName>
</protein>
<evidence type="ECO:0000256" key="1">
    <source>
        <dbReference type="ARBA" id="ARBA00000966"/>
    </source>
</evidence>
<dbReference type="InterPro" id="IPR003961">
    <property type="entry name" value="FN3_dom"/>
</dbReference>
<dbReference type="InterPro" id="IPR001547">
    <property type="entry name" value="Glyco_hydro_5"/>
</dbReference>
<gene>
    <name evidence="12" type="ORF">ACG00X_23420</name>
</gene>
<evidence type="ECO:0000259" key="10">
    <source>
        <dbReference type="PROSITE" id="PS50853"/>
    </source>
</evidence>
<name>A0ABW7GCX1_9BURK</name>
<comment type="caution">
    <text evidence="12">The sequence shown here is derived from an EMBL/GenBank/DDBJ whole genome shotgun (WGS) entry which is preliminary data.</text>
</comment>
<evidence type="ECO:0000313" key="13">
    <source>
        <dbReference type="Proteomes" id="UP001606305"/>
    </source>
</evidence>
<dbReference type="InterPro" id="IPR017853">
    <property type="entry name" value="GH"/>
</dbReference>
<keyword evidence="2 7" id="KW-0378">Hydrolase</keyword>
<dbReference type="Pfam" id="PF00150">
    <property type="entry name" value="Cellulase"/>
    <property type="match status" value="1"/>
</dbReference>
<evidence type="ECO:0000256" key="7">
    <source>
        <dbReference type="RuleBase" id="RU361153"/>
    </source>
</evidence>
<dbReference type="SUPFAM" id="SSF51445">
    <property type="entry name" value="(Trans)glycosidases"/>
    <property type="match status" value="1"/>
</dbReference>
<dbReference type="PROSITE" id="PS51173">
    <property type="entry name" value="CBM2"/>
    <property type="match status" value="1"/>
</dbReference>
<proteinExistence type="inferred from homology"/>
<evidence type="ECO:0000313" key="12">
    <source>
        <dbReference type="EMBL" id="MFG6459788.1"/>
    </source>
</evidence>
<dbReference type="CDD" id="cd00063">
    <property type="entry name" value="FN3"/>
    <property type="match status" value="1"/>
</dbReference>
<keyword evidence="9" id="KW-0732">Signal</keyword>
<evidence type="ECO:0000256" key="8">
    <source>
        <dbReference type="SAM" id="MobiDB-lite"/>
    </source>
</evidence>
<evidence type="ECO:0000256" key="3">
    <source>
        <dbReference type="ARBA" id="ARBA00023001"/>
    </source>
</evidence>
<dbReference type="PROSITE" id="PS50853">
    <property type="entry name" value="FN3"/>
    <property type="match status" value="1"/>
</dbReference>
<feature type="chain" id="PRO_5046755791" description="Endoglucanase" evidence="9">
    <location>
        <begin position="34"/>
        <end position="544"/>
    </location>
</feature>
<feature type="signal peptide" evidence="9">
    <location>
        <begin position="1"/>
        <end position="33"/>
    </location>
</feature>
<reference evidence="12 13" key="1">
    <citation type="submission" date="2024-09" db="EMBL/GenBank/DDBJ databases">
        <title>Novel species of the genus Pelomonas and Roseateles isolated from streams.</title>
        <authorList>
            <person name="Lu H."/>
        </authorList>
    </citation>
    <scope>NUCLEOTIDE SEQUENCE [LARGE SCALE GENOMIC DNA]</scope>
    <source>
        <strain evidence="12 13">BYS96W</strain>
    </source>
</reference>
<dbReference type="InterPro" id="IPR001919">
    <property type="entry name" value="CBD2"/>
</dbReference>
<evidence type="ECO:0000256" key="6">
    <source>
        <dbReference type="ARBA" id="ARBA00023326"/>
    </source>
</evidence>
<dbReference type="PANTHER" id="PTHR34142">
    <property type="entry name" value="ENDO-BETA-1,4-GLUCANASE A"/>
    <property type="match status" value="1"/>
</dbReference>
<comment type="catalytic activity">
    <reaction evidence="1 7">
        <text>Endohydrolysis of (1-&gt;4)-beta-D-glucosidic linkages in cellulose, lichenin and cereal beta-D-glucans.</text>
        <dbReference type="EC" id="3.2.1.4"/>
    </reaction>
</comment>
<feature type="region of interest" description="Disordered" evidence="8">
    <location>
        <begin position="416"/>
        <end position="435"/>
    </location>
</feature>
<dbReference type="EC" id="3.2.1.4" evidence="7"/>
<dbReference type="EMBL" id="JBIGIA010000031">
    <property type="protein sequence ID" value="MFG6459788.1"/>
    <property type="molecule type" value="Genomic_DNA"/>
</dbReference>
<feature type="compositionally biased region" description="Polar residues" evidence="8">
    <location>
        <begin position="416"/>
        <end position="425"/>
    </location>
</feature>
<organism evidence="12 13">
    <name type="scientific">Pelomonas nitida</name>
    <dbReference type="NCBI Taxonomy" id="3299027"/>
    <lineage>
        <taxon>Bacteria</taxon>
        <taxon>Pseudomonadati</taxon>
        <taxon>Pseudomonadota</taxon>
        <taxon>Betaproteobacteria</taxon>
        <taxon>Burkholderiales</taxon>
        <taxon>Sphaerotilaceae</taxon>
        <taxon>Roseateles</taxon>
    </lineage>
</organism>
<keyword evidence="13" id="KW-1185">Reference proteome</keyword>
<feature type="domain" description="CBM2" evidence="11">
    <location>
        <begin position="432"/>
        <end position="535"/>
    </location>
</feature>
<dbReference type="InterPro" id="IPR013783">
    <property type="entry name" value="Ig-like_fold"/>
</dbReference>
<feature type="domain" description="Fibronectin type-III" evidence="10">
    <location>
        <begin position="339"/>
        <end position="427"/>
    </location>
</feature>
<dbReference type="SUPFAM" id="SSF49384">
    <property type="entry name" value="Carbohydrate-binding domain"/>
    <property type="match status" value="1"/>
</dbReference>
<comment type="similarity">
    <text evidence="7">Belongs to the glycosyl hydrolase 5 (cellulase A) family.</text>
</comment>
<dbReference type="Pfam" id="PF00553">
    <property type="entry name" value="CBM_2"/>
    <property type="match status" value="1"/>
</dbReference>
<dbReference type="RefSeq" id="WP_394492161.1">
    <property type="nucleotide sequence ID" value="NZ_JBIGIA010000031.1"/>
</dbReference>
<dbReference type="SUPFAM" id="SSF49265">
    <property type="entry name" value="Fibronectin type III"/>
    <property type="match status" value="1"/>
</dbReference>
<dbReference type="PANTHER" id="PTHR34142:SF1">
    <property type="entry name" value="GLYCOSIDE HYDROLASE FAMILY 5 DOMAIN-CONTAINING PROTEIN"/>
    <property type="match status" value="1"/>
</dbReference>
<dbReference type="InterPro" id="IPR012291">
    <property type="entry name" value="CBM2_carb-bd_dom_sf"/>
</dbReference>
<dbReference type="SMART" id="SM00637">
    <property type="entry name" value="CBD_II"/>
    <property type="match status" value="1"/>
</dbReference>
<keyword evidence="5 7" id="KW-0326">Glycosidase</keyword>
<dbReference type="InterPro" id="IPR036116">
    <property type="entry name" value="FN3_sf"/>
</dbReference>
<evidence type="ECO:0000256" key="2">
    <source>
        <dbReference type="ARBA" id="ARBA00022801"/>
    </source>
</evidence>
<keyword evidence="6 7" id="KW-0624">Polysaccharide degradation</keyword>
<keyword evidence="4 7" id="KW-0119">Carbohydrate metabolism</keyword>
<sequence length="544" mass="55881">MNHSTLTVLRKLARLPVAAALLGGAAVTLPSHADMRIQNAQLVEANGTPFIMRGVNVPHAWYTDKTAQTLIDIAARGANSVRLVLANGVRWTRTDEAAVRDLIAKCKAAKLIAVLEVHDTTGYGEQAGASSLDQAADYWVSIKNALIGQEDYVIVNIGNEPIGNGQAASLWIDGTKNAITKIRAAGIKNTIMVDGPTWGQDWQGVMKANAAQVFASDPLLNTVFSIHMYAVYGTDSSVSDYLAAFRAAQLPLVVGEFGNTFQGQPVAVNAILSLAQQYGIGYMPWSWSGNGGSDASLDMVNGFNGASLTAWGELAFNSANGITATAKRATIFTGSGPALPGVPAATATAGDASVALSWSAVSGATSYDVARALSYGGPFTNVATALTSTSYSDSGLTNNTTYFYVVSARNSAGATPSAVVSATPKSSSSGGGGGGSGACTLTVDGSNDWGSGQITRVSLANTGTSNVVDWTLSVTESNDFTVQNSWNASVTKAGRVLTLTPAAWNRTVAPGSTVEAGLQLAYSSGRPVAIAASAGSLGCAVTLK</sequence>
<dbReference type="SMART" id="SM00060">
    <property type="entry name" value="FN3"/>
    <property type="match status" value="1"/>
</dbReference>
<evidence type="ECO:0000256" key="9">
    <source>
        <dbReference type="SAM" id="SignalP"/>
    </source>
</evidence>
<dbReference type="Proteomes" id="UP001606305">
    <property type="component" value="Unassembled WGS sequence"/>
</dbReference>
<dbReference type="InterPro" id="IPR008965">
    <property type="entry name" value="CBM2/CBM3_carb-bd_dom_sf"/>
</dbReference>
<dbReference type="Gene3D" id="2.60.40.290">
    <property type="match status" value="1"/>
</dbReference>
<accession>A0ABW7GCX1</accession>
<evidence type="ECO:0000256" key="4">
    <source>
        <dbReference type="ARBA" id="ARBA00023277"/>
    </source>
</evidence>
<evidence type="ECO:0000259" key="11">
    <source>
        <dbReference type="PROSITE" id="PS51173"/>
    </source>
</evidence>
<evidence type="ECO:0000256" key="5">
    <source>
        <dbReference type="ARBA" id="ARBA00023295"/>
    </source>
</evidence>
<dbReference type="Gene3D" id="2.60.40.10">
    <property type="entry name" value="Immunoglobulins"/>
    <property type="match status" value="1"/>
</dbReference>
<dbReference type="Gene3D" id="3.20.20.80">
    <property type="entry name" value="Glycosidases"/>
    <property type="match status" value="1"/>
</dbReference>